<proteinExistence type="predicted"/>
<dbReference type="AlphaFoldDB" id="A0A6L9QR74"/>
<dbReference type="EMBL" id="JAAGLI010000976">
    <property type="protein sequence ID" value="NEA27997.1"/>
    <property type="molecule type" value="Genomic_DNA"/>
</dbReference>
<reference evidence="1 2" key="1">
    <citation type="submission" date="2020-01" db="EMBL/GenBank/DDBJ databases">
        <title>Insect and environment-associated Actinomycetes.</title>
        <authorList>
            <person name="Currrie C."/>
            <person name="Chevrette M."/>
            <person name="Carlson C."/>
            <person name="Stubbendieck R."/>
            <person name="Wendt-Pienkowski E."/>
        </authorList>
    </citation>
    <scope>NUCLEOTIDE SEQUENCE [LARGE SCALE GENOMIC DNA]</scope>
    <source>
        <strain evidence="1 2">SID10258</strain>
    </source>
</reference>
<organism evidence="1 2">
    <name type="scientific">Actinomadura bangladeshensis</name>
    <dbReference type="NCBI Taxonomy" id="453573"/>
    <lineage>
        <taxon>Bacteria</taxon>
        <taxon>Bacillati</taxon>
        <taxon>Actinomycetota</taxon>
        <taxon>Actinomycetes</taxon>
        <taxon>Streptosporangiales</taxon>
        <taxon>Thermomonosporaceae</taxon>
        <taxon>Actinomadura</taxon>
    </lineage>
</organism>
<gene>
    <name evidence="1" type="ORF">G3I70_36690</name>
</gene>
<protein>
    <submittedName>
        <fullName evidence="1">Uncharacterized protein</fullName>
    </submittedName>
</protein>
<evidence type="ECO:0000313" key="1">
    <source>
        <dbReference type="EMBL" id="NEA27997.1"/>
    </source>
</evidence>
<comment type="caution">
    <text evidence="1">The sequence shown here is derived from an EMBL/GenBank/DDBJ whole genome shotgun (WGS) entry which is preliminary data.</text>
</comment>
<name>A0A6L9QR74_9ACTN</name>
<dbReference type="Proteomes" id="UP000475532">
    <property type="component" value="Unassembled WGS sequence"/>
</dbReference>
<evidence type="ECO:0000313" key="2">
    <source>
        <dbReference type="Proteomes" id="UP000475532"/>
    </source>
</evidence>
<accession>A0A6L9QR74</accession>
<dbReference type="RefSeq" id="WP_163062541.1">
    <property type="nucleotide sequence ID" value="NZ_JAAGLI010000976.1"/>
</dbReference>
<sequence>MSGVSAGLAGGIEVELVAVFAADVGAVPASADEAGCYCYGVADGVGVGDAVAPVVPVAGDAVGQLGWGAVLQLGGEGSQDALGAVFGDVAG</sequence>